<dbReference type="Proteomes" id="UP001642464">
    <property type="component" value="Unassembled WGS sequence"/>
</dbReference>
<name>A0ABP0KLZ5_9DINO</name>
<dbReference type="Pfam" id="PF00149">
    <property type="entry name" value="Metallophos"/>
    <property type="match status" value="1"/>
</dbReference>
<dbReference type="EMBL" id="CAXAMM010012002">
    <property type="protein sequence ID" value="CAK9027632.1"/>
    <property type="molecule type" value="Genomic_DNA"/>
</dbReference>
<dbReference type="InterPro" id="IPR029052">
    <property type="entry name" value="Metallo-depent_PP-like"/>
</dbReference>
<dbReference type="Gene3D" id="3.60.21.10">
    <property type="match status" value="1"/>
</dbReference>
<reference evidence="1 2" key="1">
    <citation type="submission" date="2024-02" db="EMBL/GenBank/DDBJ databases">
        <authorList>
            <person name="Chen Y."/>
            <person name="Shah S."/>
            <person name="Dougan E. K."/>
            <person name="Thang M."/>
            <person name="Chan C."/>
        </authorList>
    </citation>
    <scope>NUCLEOTIDE SEQUENCE [LARGE SCALE GENOMIC DNA]</scope>
</reference>
<accession>A0ABP0KLZ5</accession>
<gene>
    <name evidence="1" type="ORF">SCF082_LOCUS18008</name>
</gene>
<sequence length="268" mass="30680">MLDFDELEEIETQLRASFPDVKTDQVTDVKVPPGQELRIFLISDLHVDYKQNKEWMYRCLQSLSHESSDGRRFFDCLLLPGDLCTSEDLFEEVMKTLKARFHKVFFCFGNHEAWIRGEKKGNTPAKDSFEKLERIHEICKDLGVYTSPVRLLHGSSNPGSRPSSNGVSSIILLPLLSWYHSSWDTERDLPTDLQPPMDPGQRISDFRQCRWSSLEGEKGFAFGQGGVTSTHIAEYFAQRNEVWIKEVLELQSREGGEILSSSTGRVRS</sequence>
<dbReference type="SUPFAM" id="SSF56300">
    <property type="entry name" value="Metallo-dependent phosphatases"/>
    <property type="match status" value="1"/>
</dbReference>
<evidence type="ECO:0000313" key="2">
    <source>
        <dbReference type="Proteomes" id="UP001642464"/>
    </source>
</evidence>
<dbReference type="InterPro" id="IPR004843">
    <property type="entry name" value="Calcineurin-like_PHP"/>
</dbReference>
<dbReference type="PANTHER" id="PTHR36492:SF2">
    <property type="entry name" value="[ACYL-CARRIER-PROTEIN] PHOSPHODIESTERASE PPTH"/>
    <property type="match status" value="1"/>
</dbReference>
<proteinExistence type="predicted"/>
<dbReference type="InterPro" id="IPR052963">
    <property type="entry name" value="Pantetheine_PDE"/>
</dbReference>
<evidence type="ECO:0000313" key="1">
    <source>
        <dbReference type="EMBL" id="CAK9027632.1"/>
    </source>
</evidence>
<keyword evidence="2" id="KW-1185">Reference proteome</keyword>
<protein>
    <submittedName>
        <fullName evidence="1">Calpain catalytic domain-containing protein</fullName>
    </submittedName>
</protein>
<organism evidence="1 2">
    <name type="scientific">Durusdinium trenchii</name>
    <dbReference type="NCBI Taxonomy" id="1381693"/>
    <lineage>
        <taxon>Eukaryota</taxon>
        <taxon>Sar</taxon>
        <taxon>Alveolata</taxon>
        <taxon>Dinophyceae</taxon>
        <taxon>Suessiales</taxon>
        <taxon>Symbiodiniaceae</taxon>
        <taxon>Durusdinium</taxon>
    </lineage>
</organism>
<comment type="caution">
    <text evidence="1">The sequence shown here is derived from an EMBL/GenBank/DDBJ whole genome shotgun (WGS) entry which is preliminary data.</text>
</comment>
<dbReference type="PANTHER" id="PTHR36492">
    <property type="match status" value="1"/>
</dbReference>